<dbReference type="CDD" id="cd16917">
    <property type="entry name" value="HATPase_UhpB-NarQ-NarX-like"/>
    <property type="match status" value="1"/>
</dbReference>
<dbReference type="EMBL" id="CP090958">
    <property type="protein sequence ID" value="WGW13247.1"/>
    <property type="molecule type" value="Genomic_DNA"/>
</dbReference>
<dbReference type="SUPFAM" id="SSF55874">
    <property type="entry name" value="ATPase domain of HSP90 chaperone/DNA topoisomerase II/histidine kinase"/>
    <property type="match status" value="1"/>
</dbReference>
<proteinExistence type="predicted"/>
<keyword evidence="9" id="KW-0812">Transmembrane</keyword>
<evidence type="ECO:0000256" key="3">
    <source>
        <dbReference type="ARBA" id="ARBA00022553"/>
    </source>
</evidence>
<dbReference type="EC" id="2.7.13.3" evidence="2"/>
<dbReference type="Proteomes" id="UP001209083">
    <property type="component" value="Chromosome"/>
</dbReference>
<dbReference type="RefSeq" id="WP_349640063.1">
    <property type="nucleotide sequence ID" value="NZ_CP090958.1"/>
</dbReference>
<dbReference type="GO" id="GO:0016301">
    <property type="term" value="F:kinase activity"/>
    <property type="evidence" value="ECO:0007669"/>
    <property type="project" value="UniProtKB-KW"/>
</dbReference>
<feature type="domain" description="Histidine kinase/HSP90-like ATPase" evidence="10">
    <location>
        <begin position="271"/>
        <end position="362"/>
    </location>
</feature>
<keyword evidence="4" id="KW-0808">Transferase</keyword>
<gene>
    <name evidence="11" type="ORF">LWF01_05625</name>
</gene>
<feature type="transmembrane region" description="Helical" evidence="9">
    <location>
        <begin position="129"/>
        <end position="147"/>
    </location>
</feature>
<reference evidence="11 12" key="1">
    <citation type="submission" date="2023-05" db="EMBL/GenBank/DDBJ databases">
        <title>Lithophilousrod everest ZFBP1038 complete genpme.</title>
        <authorList>
            <person name="Tian M."/>
        </authorList>
    </citation>
    <scope>NUCLEOTIDE SEQUENCE [LARGE SCALE GENOMIC DNA]</scope>
    <source>
        <strain evidence="11 12">ZFBP1038</strain>
    </source>
</reference>
<evidence type="ECO:0000313" key="11">
    <source>
        <dbReference type="EMBL" id="WGW13247.1"/>
    </source>
</evidence>
<dbReference type="Gene3D" id="1.20.5.1930">
    <property type="match status" value="1"/>
</dbReference>
<keyword evidence="12" id="KW-1185">Reference proteome</keyword>
<evidence type="ECO:0000256" key="6">
    <source>
        <dbReference type="ARBA" id="ARBA00022777"/>
    </source>
</evidence>
<name>A0ABY8QW32_9MICO</name>
<protein>
    <recommendedName>
        <fullName evidence="2">histidine kinase</fullName>
        <ecNumber evidence="2">2.7.13.3</ecNumber>
    </recommendedName>
</protein>
<keyword evidence="3" id="KW-0597">Phosphoprotein</keyword>
<dbReference type="InterPro" id="IPR036890">
    <property type="entry name" value="HATPase_C_sf"/>
</dbReference>
<keyword evidence="7" id="KW-0067">ATP-binding</keyword>
<keyword evidence="5" id="KW-0547">Nucleotide-binding</keyword>
<feature type="transmembrane region" description="Helical" evidence="9">
    <location>
        <begin position="103"/>
        <end position="122"/>
    </location>
</feature>
<evidence type="ECO:0000259" key="10">
    <source>
        <dbReference type="SMART" id="SM00387"/>
    </source>
</evidence>
<evidence type="ECO:0000256" key="4">
    <source>
        <dbReference type="ARBA" id="ARBA00022679"/>
    </source>
</evidence>
<keyword evidence="9" id="KW-1133">Transmembrane helix</keyword>
<organism evidence="11 12">
    <name type="scientific">Saxibacter everestensis</name>
    <dbReference type="NCBI Taxonomy" id="2909229"/>
    <lineage>
        <taxon>Bacteria</taxon>
        <taxon>Bacillati</taxon>
        <taxon>Actinomycetota</taxon>
        <taxon>Actinomycetes</taxon>
        <taxon>Micrococcales</taxon>
        <taxon>Brevibacteriaceae</taxon>
        <taxon>Saxibacter</taxon>
    </lineage>
</organism>
<dbReference type="Gene3D" id="3.30.565.10">
    <property type="entry name" value="Histidine kinase-like ATPase, C-terminal domain"/>
    <property type="match status" value="1"/>
</dbReference>
<evidence type="ECO:0000256" key="1">
    <source>
        <dbReference type="ARBA" id="ARBA00000085"/>
    </source>
</evidence>
<evidence type="ECO:0000256" key="2">
    <source>
        <dbReference type="ARBA" id="ARBA00012438"/>
    </source>
</evidence>
<feature type="transmembrane region" description="Helical" evidence="9">
    <location>
        <begin position="62"/>
        <end position="91"/>
    </location>
</feature>
<dbReference type="PANTHER" id="PTHR24421">
    <property type="entry name" value="NITRATE/NITRITE SENSOR PROTEIN NARX-RELATED"/>
    <property type="match status" value="1"/>
</dbReference>
<dbReference type="InterPro" id="IPR003594">
    <property type="entry name" value="HATPase_dom"/>
</dbReference>
<dbReference type="PANTHER" id="PTHR24421:SF10">
    <property type="entry name" value="NITRATE_NITRITE SENSOR PROTEIN NARQ"/>
    <property type="match status" value="1"/>
</dbReference>
<keyword evidence="9" id="KW-0472">Membrane</keyword>
<evidence type="ECO:0000313" key="12">
    <source>
        <dbReference type="Proteomes" id="UP001209083"/>
    </source>
</evidence>
<keyword evidence="8" id="KW-0902">Two-component regulatory system</keyword>
<dbReference type="Pfam" id="PF07730">
    <property type="entry name" value="HisKA_3"/>
    <property type="match status" value="1"/>
</dbReference>
<evidence type="ECO:0000256" key="9">
    <source>
        <dbReference type="SAM" id="Phobius"/>
    </source>
</evidence>
<dbReference type="InterPro" id="IPR011712">
    <property type="entry name" value="Sig_transdc_His_kin_sub3_dim/P"/>
</dbReference>
<evidence type="ECO:0000256" key="5">
    <source>
        <dbReference type="ARBA" id="ARBA00022741"/>
    </source>
</evidence>
<sequence>MKRAWANQLWLQVARDVSASVLVVLALWLTTPTPTPALKAAQIGLGMLAIIGVSLRHRHPRIGFVLASVATVVASALGLTADPLLLAGVALYSVAAAHGRRAFPPWLASVVLTILLVTVFIDASGSEELMRYVLFSGIALIAAWALGVNTRIAKDRVATNAAIEERMRLARDVHDVLSHSLGTIGVQAGVAAHIDGLESEQLRATLREVESLSRSSIAELRTLLTVSRTEADEALLAAPLPDLLAETAQTANTAGVRTTLSTSGIEALPISHRVTVHRIVREAVSNAIRHSGASSCDIDVAVTSESLTLVVADNGQGELSDRRIGYGLAGMEERVALLNGTFRASNRPYGGFEVSAVLPLSPAKEKAEL</sequence>
<evidence type="ECO:0000256" key="7">
    <source>
        <dbReference type="ARBA" id="ARBA00022840"/>
    </source>
</evidence>
<keyword evidence="6 11" id="KW-0418">Kinase</keyword>
<comment type="catalytic activity">
    <reaction evidence="1">
        <text>ATP + protein L-histidine = ADP + protein N-phospho-L-histidine.</text>
        <dbReference type="EC" id="2.7.13.3"/>
    </reaction>
</comment>
<dbReference type="SMART" id="SM00387">
    <property type="entry name" value="HATPase_c"/>
    <property type="match status" value="1"/>
</dbReference>
<evidence type="ECO:0000256" key="8">
    <source>
        <dbReference type="ARBA" id="ARBA00023012"/>
    </source>
</evidence>
<dbReference type="Pfam" id="PF02518">
    <property type="entry name" value="HATPase_c"/>
    <property type="match status" value="1"/>
</dbReference>
<accession>A0ABY8QW32</accession>
<dbReference type="InterPro" id="IPR050482">
    <property type="entry name" value="Sensor_HK_TwoCompSys"/>
</dbReference>